<dbReference type="PROSITE" id="PS51278">
    <property type="entry name" value="GATASE_TYPE_2"/>
    <property type="match status" value="1"/>
</dbReference>
<dbReference type="PANTHER" id="PTHR43284">
    <property type="entry name" value="ASPARAGINE SYNTHETASE (GLUTAMINE-HYDROLYZING)"/>
    <property type="match status" value="1"/>
</dbReference>
<evidence type="ECO:0000256" key="4">
    <source>
        <dbReference type="ARBA" id="ARBA00022741"/>
    </source>
</evidence>
<keyword evidence="7 9" id="KW-0315">Glutamine amidotransferase</keyword>
<evidence type="ECO:0000256" key="1">
    <source>
        <dbReference type="ARBA" id="ARBA00005187"/>
    </source>
</evidence>
<dbReference type="InterPro" id="IPR051786">
    <property type="entry name" value="ASN_synthetase/amidase"/>
</dbReference>
<feature type="binding site" evidence="10">
    <location>
        <position position="294"/>
    </location>
    <ligand>
        <name>ATP</name>
        <dbReference type="ChEBI" id="CHEBI:30616"/>
    </ligand>
</feature>
<evidence type="ECO:0000313" key="13">
    <source>
        <dbReference type="EMBL" id="MBS4212183.1"/>
    </source>
</evidence>
<dbReference type="CDD" id="cd01991">
    <property type="entry name" value="Asn_synthase_B_C"/>
    <property type="match status" value="1"/>
</dbReference>
<evidence type="ECO:0000256" key="5">
    <source>
        <dbReference type="ARBA" id="ARBA00022840"/>
    </source>
</evidence>
<keyword evidence="13" id="KW-0436">Ligase</keyword>
<dbReference type="PANTHER" id="PTHR43284:SF1">
    <property type="entry name" value="ASPARAGINE SYNTHETASE"/>
    <property type="match status" value="1"/>
</dbReference>
<dbReference type="RefSeq" id="WP_213116648.1">
    <property type="nucleotide sequence ID" value="NZ_JAGYPF010000001.1"/>
</dbReference>
<feature type="active site" description="For GATase activity" evidence="9">
    <location>
        <position position="2"/>
    </location>
</feature>
<evidence type="ECO:0000259" key="12">
    <source>
        <dbReference type="PROSITE" id="PS51278"/>
    </source>
</evidence>
<dbReference type="CDD" id="cd00712">
    <property type="entry name" value="AsnB"/>
    <property type="match status" value="1"/>
</dbReference>
<dbReference type="Pfam" id="PF00733">
    <property type="entry name" value="Asn_synthase"/>
    <property type="match status" value="1"/>
</dbReference>
<dbReference type="InterPro" id="IPR033738">
    <property type="entry name" value="AsnB_N"/>
</dbReference>
<gene>
    <name evidence="13" type="primary">asnB</name>
    <name evidence="13" type="ORF">KHA99_06885</name>
</gene>
<sequence length="615" mass="70969">MCGISGWVDFKKWVGREQHSIEKMTQTLAKRGPDETNLWADTHVGFGHKRLIVVDPAGGRQPMSKQKNGSTYTICYNGELYNTEDLRKILLTKGYSFNGHSDTEVLLSAYIEWAEECVNYLNGIYAFVVWDSKKEQLFIGRDRLGVKPLFYKEHQDGVLFASELKAILAHPEVKTEITHEGLAEVLGVGPSRSPGSGVFKGINELRPAHALTFSKNGLKIWRYWNVKSEEHKDNAEETAEKVRFLVSDAITRQLVSDVPLCTLLSGGLDSSIITAVAAKGLKEQGKGQLQTYSIDYEGNQQFFTANEFQPDSDEKYINLMTNTFQTKHHNEIIKQQQLVDELVEAVHVRDLPGMADIDSSLLWFCRQIKKDFVVSLSGECADEIFGGYPWFHRKEDLERPGFPWMRSVAERENLLKPFWKDRLNLSEYSLEQYRQTISETPKLEGESLEESKRRELFYINMIWFMNTLLDRKDRMSMGASLEVRVPFADHRVVEYVWNIPWEMKMYCGREKGLLRKAFEGILPEEVLYRKKSPYPKTHNPEYTKAVQNQMLAILQDKSSAIHEFFDKEQLEKLTQSGGKSFKEPWFGQLMTGPQLLAYFVQLHTWFKDYNINIVN</sequence>
<evidence type="ECO:0000256" key="7">
    <source>
        <dbReference type="ARBA" id="ARBA00022962"/>
    </source>
</evidence>
<keyword evidence="9" id="KW-0028">Amino-acid biosynthesis</keyword>
<dbReference type="InterPro" id="IPR006426">
    <property type="entry name" value="Asn_synth_AEB"/>
</dbReference>
<dbReference type="EMBL" id="JAGYPF010000001">
    <property type="protein sequence ID" value="MBS4212183.1"/>
    <property type="molecule type" value="Genomic_DNA"/>
</dbReference>
<dbReference type="InterPro" id="IPR017932">
    <property type="entry name" value="GATase_2_dom"/>
</dbReference>
<evidence type="ECO:0000256" key="10">
    <source>
        <dbReference type="PIRSR" id="PIRSR001589-2"/>
    </source>
</evidence>
<organism evidence="13 14">
    <name type="scientific">Neobacillus rhizophilus</name>
    <dbReference type="NCBI Taxonomy" id="2833579"/>
    <lineage>
        <taxon>Bacteria</taxon>
        <taxon>Bacillati</taxon>
        <taxon>Bacillota</taxon>
        <taxon>Bacilli</taxon>
        <taxon>Bacillales</taxon>
        <taxon>Bacillaceae</taxon>
        <taxon>Neobacillus</taxon>
    </lineage>
</organism>
<dbReference type="Gene3D" id="3.40.50.620">
    <property type="entry name" value="HUPs"/>
    <property type="match status" value="1"/>
</dbReference>
<dbReference type="AlphaFoldDB" id="A0A942U3N0"/>
<dbReference type="Pfam" id="PF13537">
    <property type="entry name" value="GATase_7"/>
    <property type="match status" value="1"/>
</dbReference>
<comment type="pathway">
    <text evidence="1">Amino-acid biosynthesis; L-asparagine biosynthesis; L-asparagine from L-aspartate (L-Gln route): step 1/1.</text>
</comment>
<dbReference type="SUPFAM" id="SSF56235">
    <property type="entry name" value="N-terminal nucleophile aminohydrolases (Ntn hydrolases)"/>
    <property type="match status" value="1"/>
</dbReference>
<feature type="site" description="Important for beta-aspartyl-AMP intermediate formation" evidence="11">
    <location>
        <position position="379"/>
    </location>
</feature>
<dbReference type="GO" id="GO:0004066">
    <property type="term" value="F:asparagine synthase (glutamine-hydrolyzing) activity"/>
    <property type="evidence" value="ECO:0007669"/>
    <property type="project" value="UniProtKB-EC"/>
</dbReference>
<feature type="binding site" evidence="10">
    <location>
        <position position="102"/>
    </location>
    <ligand>
        <name>L-glutamine</name>
        <dbReference type="ChEBI" id="CHEBI:58359"/>
    </ligand>
</feature>
<dbReference type="GO" id="GO:0005829">
    <property type="term" value="C:cytosol"/>
    <property type="evidence" value="ECO:0007669"/>
    <property type="project" value="TreeGrafter"/>
</dbReference>
<evidence type="ECO:0000256" key="3">
    <source>
        <dbReference type="ARBA" id="ARBA00012737"/>
    </source>
</evidence>
<proteinExistence type="inferred from homology"/>
<dbReference type="EC" id="6.3.5.4" evidence="3"/>
<comment type="caution">
    <text evidence="13">The sequence shown here is derived from an EMBL/GenBank/DDBJ whole genome shotgun (WGS) entry which is preliminary data.</text>
</comment>
<dbReference type="InterPro" id="IPR001962">
    <property type="entry name" value="Asn_synthase"/>
</dbReference>
<evidence type="ECO:0000256" key="11">
    <source>
        <dbReference type="PIRSR" id="PIRSR001589-3"/>
    </source>
</evidence>
<dbReference type="InterPro" id="IPR029055">
    <property type="entry name" value="Ntn_hydrolases_N"/>
</dbReference>
<accession>A0A942U3N0</accession>
<dbReference type="SUPFAM" id="SSF52402">
    <property type="entry name" value="Adenine nucleotide alpha hydrolases-like"/>
    <property type="match status" value="1"/>
</dbReference>
<dbReference type="NCBIfam" id="TIGR01536">
    <property type="entry name" value="asn_synth_AEB"/>
    <property type="match status" value="1"/>
</dbReference>
<evidence type="ECO:0000256" key="2">
    <source>
        <dbReference type="ARBA" id="ARBA00005752"/>
    </source>
</evidence>
<comment type="similarity">
    <text evidence="2">Belongs to the asparagine synthetase family.</text>
</comment>
<keyword evidence="6 9" id="KW-0061">Asparagine biosynthesis</keyword>
<name>A0A942U3N0_9BACI</name>
<comment type="catalytic activity">
    <reaction evidence="8">
        <text>L-aspartate + L-glutamine + ATP + H2O = L-asparagine + L-glutamate + AMP + diphosphate + H(+)</text>
        <dbReference type="Rhea" id="RHEA:12228"/>
        <dbReference type="ChEBI" id="CHEBI:15377"/>
        <dbReference type="ChEBI" id="CHEBI:15378"/>
        <dbReference type="ChEBI" id="CHEBI:29985"/>
        <dbReference type="ChEBI" id="CHEBI:29991"/>
        <dbReference type="ChEBI" id="CHEBI:30616"/>
        <dbReference type="ChEBI" id="CHEBI:33019"/>
        <dbReference type="ChEBI" id="CHEBI:58048"/>
        <dbReference type="ChEBI" id="CHEBI:58359"/>
        <dbReference type="ChEBI" id="CHEBI:456215"/>
        <dbReference type="EC" id="6.3.5.4"/>
    </reaction>
</comment>
<dbReference type="PIRSF" id="PIRSF001589">
    <property type="entry name" value="Asn_synthetase_glu-h"/>
    <property type="match status" value="1"/>
</dbReference>
<feature type="domain" description="Glutamine amidotransferase type-2" evidence="12">
    <location>
        <begin position="2"/>
        <end position="216"/>
    </location>
</feature>
<keyword evidence="5 10" id="KW-0067">ATP-binding</keyword>
<dbReference type="GO" id="GO:0005524">
    <property type="term" value="F:ATP binding"/>
    <property type="evidence" value="ECO:0007669"/>
    <property type="project" value="UniProtKB-KW"/>
</dbReference>
<protein>
    <recommendedName>
        <fullName evidence="3">asparagine synthase (glutamine-hydrolyzing)</fullName>
        <ecNumber evidence="3">6.3.5.4</ecNumber>
    </recommendedName>
</protein>
<evidence type="ECO:0000256" key="6">
    <source>
        <dbReference type="ARBA" id="ARBA00022888"/>
    </source>
</evidence>
<evidence type="ECO:0000256" key="9">
    <source>
        <dbReference type="PIRSR" id="PIRSR001589-1"/>
    </source>
</evidence>
<evidence type="ECO:0000256" key="8">
    <source>
        <dbReference type="ARBA" id="ARBA00048741"/>
    </source>
</evidence>
<dbReference type="Gene3D" id="3.60.20.10">
    <property type="entry name" value="Glutamine Phosphoribosylpyrophosphate, subunit 1, domain 1"/>
    <property type="match status" value="1"/>
</dbReference>
<feature type="binding site" evidence="10">
    <location>
        <position position="263"/>
    </location>
    <ligand>
        <name>ATP</name>
        <dbReference type="ChEBI" id="CHEBI:30616"/>
    </ligand>
</feature>
<dbReference type="Proteomes" id="UP000679749">
    <property type="component" value="Unassembled WGS sequence"/>
</dbReference>
<dbReference type="InterPro" id="IPR014729">
    <property type="entry name" value="Rossmann-like_a/b/a_fold"/>
</dbReference>
<evidence type="ECO:0000313" key="14">
    <source>
        <dbReference type="Proteomes" id="UP000679749"/>
    </source>
</evidence>
<keyword evidence="14" id="KW-1185">Reference proteome</keyword>
<keyword evidence="4 10" id="KW-0547">Nucleotide-binding</keyword>
<feature type="binding site" evidence="10">
    <location>
        <begin position="377"/>
        <end position="378"/>
    </location>
    <ligand>
        <name>ATP</name>
        <dbReference type="ChEBI" id="CHEBI:30616"/>
    </ligand>
</feature>
<reference evidence="13" key="1">
    <citation type="submission" date="2021-05" db="EMBL/GenBank/DDBJ databases">
        <title>Novel Bacillus species.</title>
        <authorList>
            <person name="Liu G."/>
        </authorList>
    </citation>
    <scope>NUCLEOTIDE SEQUENCE</scope>
    <source>
        <strain evidence="13">FJAT-49825</strain>
    </source>
</reference>
<dbReference type="GO" id="GO:0006529">
    <property type="term" value="P:asparagine biosynthetic process"/>
    <property type="evidence" value="ECO:0007669"/>
    <property type="project" value="UniProtKB-KW"/>
</dbReference>